<organism evidence="1 2">
    <name type="scientific">Xylaria flabelliformis</name>
    <dbReference type="NCBI Taxonomy" id="2512241"/>
    <lineage>
        <taxon>Eukaryota</taxon>
        <taxon>Fungi</taxon>
        <taxon>Dikarya</taxon>
        <taxon>Ascomycota</taxon>
        <taxon>Pezizomycotina</taxon>
        <taxon>Sordariomycetes</taxon>
        <taxon>Xylariomycetidae</taxon>
        <taxon>Xylariales</taxon>
        <taxon>Xylariaceae</taxon>
        <taxon>Xylaria</taxon>
    </lineage>
</organism>
<gene>
    <name evidence="1" type="ORF">FHL15_002818</name>
</gene>
<reference evidence="2" key="1">
    <citation type="submission" date="2019-06" db="EMBL/GenBank/DDBJ databases">
        <title>Draft genome sequence of the griseofulvin-producing fungus Xylaria cubensis strain G536.</title>
        <authorList>
            <person name="Mead M.E."/>
            <person name="Raja H.A."/>
            <person name="Steenwyk J.L."/>
            <person name="Knowles S.L."/>
            <person name="Oberlies N.H."/>
            <person name="Rokas A."/>
        </authorList>
    </citation>
    <scope>NUCLEOTIDE SEQUENCE [LARGE SCALE GENOMIC DNA]</scope>
    <source>
        <strain evidence="2">G536</strain>
    </source>
</reference>
<dbReference type="STRING" id="2512241.A0A553I7D5"/>
<dbReference type="AlphaFoldDB" id="A0A553I7D5"/>
<accession>A0A553I7D5</accession>
<dbReference type="GO" id="GO:0005737">
    <property type="term" value="C:cytoplasm"/>
    <property type="evidence" value="ECO:0007669"/>
    <property type="project" value="TreeGrafter"/>
</dbReference>
<dbReference type="Proteomes" id="UP000319160">
    <property type="component" value="Unassembled WGS sequence"/>
</dbReference>
<sequence>MASPKILITGASGYVGGTVLSQFLTSSVTEIQRASLSVLVRKQEQVEKYASQGVTACLLAGLEDTTAVRQLASQFDIIVHNADSTNPAAAEALIYGLSDGAQKRGSGTKPCLIHLSGVSSLGDLTASKPRSVISHEFSDKRDDIYSYMKWRESVRPYSQRTTDLAVIDAGEKANVKTYIIKAPRIYGRGTGLYNKKSVHIPLFINGAILAGRPEYIGDGSGIWDDVHIIDLAVFYELLLGKILKNETVPTGHKPFFFVQSIRHSWRELAEGIAAAGVKNGALKTTETQSIGLSEAASKYLGGDADLTEISCASNSITKADLAHEMGWRSQKTEEDFQKSLLDDFNAAVSI</sequence>
<dbReference type="OrthoDB" id="10262413at2759"/>
<dbReference type="InterPro" id="IPR036291">
    <property type="entry name" value="NAD(P)-bd_dom_sf"/>
</dbReference>
<evidence type="ECO:0000313" key="2">
    <source>
        <dbReference type="Proteomes" id="UP000319160"/>
    </source>
</evidence>
<dbReference type="Gene3D" id="3.40.50.720">
    <property type="entry name" value="NAD(P)-binding Rossmann-like Domain"/>
    <property type="match status" value="1"/>
</dbReference>
<protein>
    <recommendedName>
        <fullName evidence="3">NAD-dependent epimerase/dehydratase domain-containing protein</fullName>
    </recommendedName>
</protein>
<dbReference type="EMBL" id="VFLP01000012">
    <property type="protein sequence ID" value="TRX96094.1"/>
    <property type="molecule type" value="Genomic_DNA"/>
</dbReference>
<dbReference type="PANTHER" id="PTHR48079">
    <property type="entry name" value="PROTEIN YEEZ"/>
    <property type="match status" value="1"/>
</dbReference>
<comment type="caution">
    <text evidence="1">The sequence shown here is derived from an EMBL/GenBank/DDBJ whole genome shotgun (WGS) entry which is preliminary data.</text>
</comment>
<evidence type="ECO:0008006" key="3">
    <source>
        <dbReference type="Google" id="ProtNLM"/>
    </source>
</evidence>
<dbReference type="SUPFAM" id="SSF51735">
    <property type="entry name" value="NAD(P)-binding Rossmann-fold domains"/>
    <property type="match status" value="1"/>
</dbReference>
<dbReference type="GO" id="GO:0004029">
    <property type="term" value="F:aldehyde dehydrogenase (NAD+) activity"/>
    <property type="evidence" value="ECO:0007669"/>
    <property type="project" value="TreeGrafter"/>
</dbReference>
<evidence type="ECO:0000313" key="1">
    <source>
        <dbReference type="EMBL" id="TRX96094.1"/>
    </source>
</evidence>
<proteinExistence type="predicted"/>
<dbReference type="InterPro" id="IPR051783">
    <property type="entry name" value="NAD(P)-dependent_oxidoreduct"/>
</dbReference>
<dbReference type="PANTHER" id="PTHR48079:SF6">
    <property type="entry name" value="NAD(P)-BINDING DOMAIN-CONTAINING PROTEIN-RELATED"/>
    <property type="match status" value="1"/>
</dbReference>
<name>A0A553I7D5_9PEZI</name>
<keyword evidence="2" id="KW-1185">Reference proteome</keyword>